<dbReference type="OrthoDB" id="2187496at2759"/>
<dbReference type="SMART" id="SM00369">
    <property type="entry name" value="LRR_TYP"/>
    <property type="match status" value="4"/>
</dbReference>
<dbReference type="GO" id="GO:0005737">
    <property type="term" value="C:cytoplasm"/>
    <property type="evidence" value="ECO:0007669"/>
    <property type="project" value="TreeGrafter"/>
</dbReference>
<evidence type="ECO:0000313" key="3">
    <source>
        <dbReference type="EMBL" id="KAF0980366.1"/>
    </source>
</evidence>
<dbReference type="InterPro" id="IPR050216">
    <property type="entry name" value="LRR_domain-containing"/>
</dbReference>
<dbReference type="GeneID" id="68120795"/>
<dbReference type="RefSeq" id="XP_044565079.1">
    <property type="nucleotide sequence ID" value="XM_044704226.1"/>
</dbReference>
<dbReference type="Pfam" id="PF13855">
    <property type="entry name" value="LRR_8"/>
    <property type="match status" value="1"/>
</dbReference>
<dbReference type="OMA" id="ICHLELC"/>
<dbReference type="Pfam" id="PF00560">
    <property type="entry name" value="LRR_1"/>
    <property type="match status" value="2"/>
</dbReference>
<dbReference type="AlphaFoldDB" id="A0A6A5BYB9"/>
<dbReference type="SUPFAM" id="SSF52058">
    <property type="entry name" value="L domain-like"/>
    <property type="match status" value="2"/>
</dbReference>
<name>A0A6A5BYB9_NAEFO</name>
<dbReference type="PROSITE" id="PS51450">
    <property type="entry name" value="LRR"/>
    <property type="match status" value="4"/>
</dbReference>
<dbReference type="VEuPathDB" id="AmoebaDB:NfTy_027890"/>
<dbReference type="InterPro" id="IPR003591">
    <property type="entry name" value="Leu-rich_rpt_typical-subtyp"/>
</dbReference>
<keyword evidence="4" id="KW-1185">Reference proteome</keyword>
<comment type="caution">
    <text evidence="3">The sequence shown here is derived from an EMBL/GenBank/DDBJ whole genome shotgun (WGS) entry which is preliminary data.</text>
</comment>
<dbReference type="EMBL" id="VFQX01000019">
    <property type="protein sequence ID" value="KAF0980366.1"/>
    <property type="molecule type" value="Genomic_DNA"/>
</dbReference>
<dbReference type="VEuPathDB" id="AmoebaDB:FDP41_013580"/>
<dbReference type="Gene3D" id="3.80.10.10">
    <property type="entry name" value="Ribonuclease Inhibitor"/>
    <property type="match status" value="3"/>
</dbReference>
<proteinExistence type="predicted"/>
<dbReference type="PANTHER" id="PTHR48051:SF1">
    <property type="entry name" value="RAS SUPPRESSOR PROTEIN 1"/>
    <property type="match status" value="1"/>
</dbReference>
<keyword evidence="1" id="KW-0433">Leucine-rich repeat</keyword>
<accession>A0A6A5BYB9</accession>
<evidence type="ECO:0000256" key="1">
    <source>
        <dbReference type="ARBA" id="ARBA00022614"/>
    </source>
</evidence>
<reference evidence="3 4" key="1">
    <citation type="journal article" date="2019" name="Sci. Rep.">
        <title>Nanopore sequencing improves the draft genome of the human pathogenic amoeba Naegleria fowleri.</title>
        <authorList>
            <person name="Liechti N."/>
            <person name="Schurch N."/>
            <person name="Bruggmann R."/>
            <person name="Wittwer M."/>
        </authorList>
    </citation>
    <scope>NUCLEOTIDE SEQUENCE [LARGE SCALE GENOMIC DNA]</scope>
    <source>
        <strain evidence="3 4">ATCC 30894</strain>
    </source>
</reference>
<dbReference type="VEuPathDB" id="AmoebaDB:NF0020140"/>
<evidence type="ECO:0000313" key="4">
    <source>
        <dbReference type="Proteomes" id="UP000444721"/>
    </source>
</evidence>
<dbReference type="PANTHER" id="PTHR48051">
    <property type="match status" value="1"/>
</dbReference>
<dbReference type="Proteomes" id="UP000444721">
    <property type="component" value="Unassembled WGS sequence"/>
</dbReference>
<keyword evidence="2" id="KW-0677">Repeat</keyword>
<dbReference type="VEuPathDB" id="AmoebaDB:NF0020130"/>
<dbReference type="InterPro" id="IPR001611">
    <property type="entry name" value="Leu-rich_rpt"/>
</dbReference>
<protein>
    <submittedName>
        <fullName evidence="3">Uncharacterized protein</fullName>
    </submittedName>
</protein>
<evidence type="ECO:0000256" key="2">
    <source>
        <dbReference type="ARBA" id="ARBA00022737"/>
    </source>
</evidence>
<gene>
    <name evidence="3" type="ORF">FDP41_013580</name>
</gene>
<dbReference type="PRINTS" id="PR00019">
    <property type="entry name" value="LEURICHRPT"/>
</dbReference>
<dbReference type="InterPro" id="IPR032675">
    <property type="entry name" value="LRR_dom_sf"/>
</dbReference>
<organism evidence="3 4">
    <name type="scientific">Naegleria fowleri</name>
    <name type="common">Brain eating amoeba</name>
    <dbReference type="NCBI Taxonomy" id="5763"/>
    <lineage>
        <taxon>Eukaryota</taxon>
        <taxon>Discoba</taxon>
        <taxon>Heterolobosea</taxon>
        <taxon>Tetramitia</taxon>
        <taxon>Eutetramitia</taxon>
        <taxon>Vahlkampfiidae</taxon>
        <taxon>Naegleria</taxon>
    </lineage>
</organism>
<sequence length="582" mass="66599">MQNKIKPIDLLTDQFQHLKNYSVNDRYTRDNNGSSSQNEMKEQLGTIMVNVSKILRESSAYLGIVSFYEANRMTSSQFQSACRSFTKTLNQICHLELCGNQMEWFLSEKFTSLPQDTKLMVNHLSQSLRQYDPNVSFGMSLHAIEINGIKKETFKLQHTLQDLNLSKNLIQNVPFQLIVTFFSELTHIDIGENPIVDFEVTRLTSQPRSSTWFGRMSTKDNSDEDFSNFIRTSSVSKVSHLVLSSMDASLLEKTIESKKSCRTKSSNLFNFYKKKELETLSSSGTFFPLDFLSLTYVQVLDLSKNKHLPFHELEKVETPILMNIVNINLSECFLVGSVNKLLRFASKKNLQVLNLSYNNFSYLDIQEFSSIKNLNLTMNTELLSVDENIYQLLQNCNKEIEYLTLKRIHQEENGFSDLLNPFITKNKLEESTIGEFLSRLNHLKLLTFSGLFIQTCPPQINGMHHSQLISLDLSHNDITELPHSLMTLDSLTALDLSHNDIPNIHEDDLGIIQLRNLTSLNLSHNNLSQLPVKFIISLPSTHWNLCVTGDHKCVPTLHLENNYYNSSKNFALDAQVIPPQTS</sequence>